<dbReference type="GO" id="GO:0080162">
    <property type="term" value="P:endoplasmic reticulum to cytosol auxin transport"/>
    <property type="evidence" value="ECO:0007669"/>
    <property type="project" value="InterPro"/>
</dbReference>
<feature type="transmembrane region" description="Helical" evidence="6">
    <location>
        <begin position="275"/>
        <end position="293"/>
    </location>
</feature>
<gene>
    <name evidence="7" type="primary">PILS2_4</name>
    <name evidence="7" type="ORF">CK203_050809</name>
</gene>
<evidence type="ECO:0000256" key="6">
    <source>
        <dbReference type="SAM" id="Phobius"/>
    </source>
</evidence>
<proteinExistence type="predicted"/>
<dbReference type="EMBL" id="QGNW01000247">
    <property type="protein sequence ID" value="RVW81877.1"/>
    <property type="molecule type" value="Genomic_DNA"/>
</dbReference>
<reference evidence="7 8" key="1">
    <citation type="journal article" date="2018" name="PLoS Genet.">
        <title>Population sequencing reveals clonal diversity and ancestral inbreeding in the grapevine cultivar Chardonnay.</title>
        <authorList>
            <person name="Roach M.J."/>
            <person name="Johnson D.L."/>
            <person name="Bohlmann J."/>
            <person name="van Vuuren H.J."/>
            <person name="Jones S.J."/>
            <person name="Pretorius I.S."/>
            <person name="Schmidt S.A."/>
            <person name="Borneman A.R."/>
        </authorList>
    </citation>
    <scope>NUCLEOTIDE SEQUENCE [LARGE SCALE GENOMIC DNA]</scope>
    <source>
        <strain evidence="8">cv. Chardonnay</strain>
        <tissue evidence="7">Leaf</tissue>
    </source>
</reference>
<keyword evidence="3 6" id="KW-1133">Transmembrane helix</keyword>
<evidence type="ECO:0000256" key="5">
    <source>
        <dbReference type="ARBA" id="ARBA00023294"/>
    </source>
</evidence>
<keyword evidence="4 6" id="KW-0472">Membrane</keyword>
<feature type="transmembrane region" description="Helical" evidence="6">
    <location>
        <begin position="473"/>
        <end position="496"/>
    </location>
</feature>
<evidence type="ECO:0000256" key="4">
    <source>
        <dbReference type="ARBA" id="ARBA00023136"/>
    </source>
</evidence>
<evidence type="ECO:0000256" key="3">
    <source>
        <dbReference type="ARBA" id="ARBA00022989"/>
    </source>
</evidence>
<sequence length="554" mass="62724">MIEEREQEDKAHMGSMQLLSALQFNPKPSTPKTSLLSGVQVNEAKGERAEVGKEDVQKESCYKKGTEPSWKQEEDLTGILEGIFVSLHLPKIISGPITSAELASEESKKGKSMKDFGKVGFSFSRGHGWQHQNWKRRCNHTPLRLPPLLATTFGYPPLLCTHMPLLPLYSHLKREKNGILLGSIRWECEIWWRKLAVSSCAFDETALTHCHRPNSHPTKTLSYVKSYFQASQQACFFPIPAMLNIHPIGTIHYWQEFCPLVVHTRKRHYQYCCRLHFEWVVVILVYTLVFHMMEPLLEYYEIFEEGNKVKEVVTANDLSRLLLVEAEWPGMEDKETKHCKIPFIARVFTRISIISPSTFPDVGSMEEEGPNSLESITCLVEPKVVRRIRIVAEQTPIQHILQPPIVASLLAIIIGMFPQLKSFLFDYDAPLSFITDSLSMLAGATIPFVLLILRGMLAEGPYESKLGIQTDQMYGFMLLLQYTTPTAILLGAIASLRGYAVSEASTLLWQQVALSEGEECEFRGQQMCSETAGSLDEYGKKTVGWVLKAWVSFS</sequence>
<dbReference type="Proteomes" id="UP000288805">
    <property type="component" value="Unassembled WGS sequence"/>
</dbReference>
<dbReference type="InterPro" id="IPR039305">
    <property type="entry name" value="PILS2/6"/>
</dbReference>
<dbReference type="PANTHER" id="PTHR31419:SF8">
    <property type="entry name" value="PROTEIN PIN-LIKES 2-LIKE"/>
    <property type="match status" value="1"/>
</dbReference>
<dbReference type="Pfam" id="PF03547">
    <property type="entry name" value="Mem_trans"/>
    <property type="match status" value="1"/>
</dbReference>
<comment type="subcellular location">
    <subcellularLocation>
        <location evidence="1">Membrane</location>
        <topology evidence="1">Multi-pass membrane protein</topology>
    </subcellularLocation>
</comment>
<keyword evidence="5" id="KW-0927">Auxin signaling pathway</keyword>
<evidence type="ECO:0000313" key="7">
    <source>
        <dbReference type="EMBL" id="RVW81877.1"/>
    </source>
</evidence>
<dbReference type="PANTHER" id="PTHR31419">
    <property type="entry name" value="PROTEIN PIN-LIKES 2"/>
    <property type="match status" value="1"/>
</dbReference>
<evidence type="ECO:0000256" key="1">
    <source>
        <dbReference type="ARBA" id="ARBA00004141"/>
    </source>
</evidence>
<name>A0A438HBQ9_VITVI</name>
<evidence type="ECO:0000313" key="8">
    <source>
        <dbReference type="Proteomes" id="UP000288805"/>
    </source>
</evidence>
<dbReference type="InterPro" id="IPR004776">
    <property type="entry name" value="Mem_transp_PIN-like"/>
</dbReference>
<dbReference type="GO" id="GO:0009734">
    <property type="term" value="P:auxin-activated signaling pathway"/>
    <property type="evidence" value="ECO:0007669"/>
    <property type="project" value="UniProtKB-KW"/>
</dbReference>
<protein>
    <submittedName>
        <fullName evidence="7">Protein PIN-likeS 2</fullName>
    </submittedName>
</protein>
<dbReference type="AlphaFoldDB" id="A0A438HBQ9"/>
<comment type="caution">
    <text evidence="7">The sequence shown here is derived from an EMBL/GenBank/DDBJ whole genome shotgun (WGS) entry which is preliminary data.</text>
</comment>
<organism evidence="7 8">
    <name type="scientific">Vitis vinifera</name>
    <name type="common">Grape</name>
    <dbReference type="NCBI Taxonomy" id="29760"/>
    <lineage>
        <taxon>Eukaryota</taxon>
        <taxon>Viridiplantae</taxon>
        <taxon>Streptophyta</taxon>
        <taxon>Embryophyta</taxon>
        <taxon>Tracheophyta</taxon>
        <taxon>Spermatophyta</taxon>
        <taxon>Magnoliopsida</taxon>
        <taxon>eudicotyledons</taxon>
        <taxon>Gunneridae</taxon>
        <taxon>Pentapetalae</taxon>
        <taxon>rosids</taxon>
        <taxon>Vitales</taxon>
        <taxon>Vitaceae</taxon>
        <taxon>Viteae</taxon>
        <taxon>Vitis</taxon>
    </lineage>
</organism>
<accession>A0A438HBQ9</accession>
<keyword evidence="2 6" id="KW-0812">Transmembrane</keyword>
<feature type="transmembrane region" description="Helical" evidence="6">
    <location>
        <begin position="429"/>
        <end position="453"/>
    </location>
</feature>
<evidence type="ECO:0000256" key="2">
    <source>
        <dbReference type="ARBA" id="ARBA00022692"/>
    </source>
</evidence>
<dbReference type="GO" id="GO:0016020">
    <property type="term" value="C:membrane"/>
    <property type="evidence" value="ECO:0007669"/>
    <property type="project" value="UniProtKB-SubCell"/>
</dbReference>